<evidence type="ECO:0000256" key="1">
    <source>
        <dbReference type="ARBA" id="ARBA00007026"/>
    </source>
</evidence>
<dbReference type="GO" id="GO:0005737">
    <property type="term" value="C:cytoplasm"/>
    <property type="evidence" value="ECO:0007669"/>
    <property type="project" value="UniProtKB-ARBA"/>
</dbReference>
<dbReference type="PANTHER" id="PTHR12587:SF20">
    <property type="entry name" value="LIPRIN-ALPHA, ISOFORM E"/>
    <property type="match status" value="1"/>
</dbReference>
<dbReference type="EMBL" id="HAAD01003997">
    <property type="protein sequence ID" value="CDG70229.1"/>
    <property type="molecule type" value="mRNA"/>
</dbReference>
<dbReference type="GO" id="GO:0048786">
    <property type="term" value="C:presynaptic active zone"/>
    <property type="evidence" value="ECO:0007669"/>
    <property type="project" value="TreeGrafter"/>
</dbReference>
<dbReference type="InterPro" id="IPR037621">
    <property type="entry name" value="LIP-1_SAM_2"/>
</dbReference>
<dbReference type="AlphaFoldDB" id="T2MDM8"/>
<dbReference type="Gene3D" id="1.10.150.50">
    <property type="entry name" value="Transcription Factor, Ets-1"/>
    <property type="match status" value="3"/>
</dbReference>
<evidence type="ECO:0000256" key="5">
    <source>
        <dbReference type="ARBA" id="ARBA00023054"/>
    </source>
</evidence>
<dbReference type="SUPFAM" id="SSF57997">
    <property type="entry name" value="Tropomyosin"/>
    <property type="match status" value="1"/>
</dbReference>
<evidence type="ECO:0000256" key="8">
    <source>
        <dbReference type="SAM" id="MobiDB-lite"/>
    </source>
</evidence>
<dbReference type="Pfam" id="PF00536">
    <property type="entry name" value="SAM_1"/>
    <property type="match status" value="1"/>
</dbReference>
<dbReference type="Pfam" id="PF07647">
    <property type="entry name" value="SAM_2"/>
    <property type="match status" value="1"/>
</dbReference>
<comment type="similarity">
    <text evidence="1">Belongs to the liprin family. Liprin-alpha subfamily.</text>
</comment>
<feature type="domain" description="SAM" evidence="9">
    <location>
        <begin position="904"/>
        <end position="952"/>
    </location>
</feature>
<feature type="compositionally biased region" description="Polar residues" evidence="8">
    <location>
        <begin position="1115"/>
        <end position="1124"/>
    </location>
</feature>
<dbReference type="InterPro" id="IPR013761">
    <property type="entry name" value="SAM/pointed_sf"/>
</dbReference>
<dbReference type="CDD" id="cd09565">
    <property type="entry name" value="SAM_liprin-alpha1_2_3_4_repeat2"/>
    <property type="match status" value="1"/>
</dbReference>
<dbReference type="PANTHER" id="PTHR12587">
    <property type="entry name" value="LAR INTERACTING PROTEIN LIP -RELATED PROTEIN"/>
    <property type="match status" value="1"/>
</dbReference>
<feature type="compositionally biased region" description="Polar residues" evidence="8">
    <location>
        <begin position="710"/>
        <end position="719"/>
    </location>
</feature>
<evidence type="ECO:0000313" key="10">
    <source>
        <dbReference type="EMBL" id="CDG70229.1"/>
    </source>
</evidence>
<dbReference type="GO" id="GO:0050808">
    <property type="term" value="P:synapse organization"/>
    <property type="evidence" value="ECO:0007669"/>
    <property type="project" value="TreeGrafter"/>
</dbReference>
<keyword evidence="3" id="KW-0677">Repeat</keyword>
<evidence type="ECO:0000256" key="3">
    <source>
        <dbReference type="ARBA" id="ARBA00022737"/>
    </source>
</evidence>
<feature type="region of interest" description="Disordered" evidence="8">
    <location>
        <begin position="694"/>
        <end position="753"/>
    </location>
</feature>
<organism evidence="10">
    <name type="scientific">Hydra vulgaris</name>
    <name type="common">Hydra</name>
    <name type="synonym">Hydra attenuata</name>
    <dbReference type="NCBI Taxonomy" id="6087"/>
    <lineage>
        <taxon>Eukaryota</taxon>
        <taxon>Metazoa</taxon>
        <taxon>Cnidaria</taxon>
        <taxon>Hydrozoa</taxon>
        <taxon>Hydroidolina</taxon>
        <taxon>Anthoathecata</taxon>
        <taxon>Aplanulata</taxon>
        <taxon>Hydridae</taxon>
        <taxon>Hydra</taxon>
    </lineage>
</organism>
<dbReference type="Gene3D" id="1.20.5.170">
    <property type="match status" value="1"/>
</dbReference>
<feature type="compositionally biased region" description="Polar residues" evidence="8">
    <location>
        <begin position="617"/>
        <end position="629"/>
    </location>
</feature>
<comment type="similarity">
    <text evidence="2">Belongs to the SWI5/SAE3 family.</text>
</comment>
<dbReference type="InterPro" id="IPR057892">
    <property type="entry name" value="LIP-1_CC2"/>
</dbReference>
<dbReference type="Pfam" id="PF25526">
    <property type="entry name" value="LIP-1"/>
    <property type="match status" value="1"/>
</dbReference>
<keyword evidence="4" id="KW-0227">DNA damage</keyword>
<keyword evidence="5 7" id="KW-0175">Coiled coil</keyword>
<feature type="domain" description="SAM" evidence="9">
    <location>
        <begin position="986"/>
        <end position="1055"/>
    </location>
</feature>
<dbReference type="CDD" id="cd09562">
    <property type="entry name" value="SAM_liprin-alpha1_2_3_4_repeat1"/>
    <property type="match status" value="1"/>
</dbReference>
<reference evidence="10" key="1">
    <citation type="journal article" date="2013" name="Genome Biol. Evol.">
        <title>Punctuated emergences of genetic and phenotypic innovations in eumetazoan, bilaterian, euteleostome, and hominidae ancestors.</title>
        <authorList>
            <person name="Wenger Y."/>
            <person name="Galliot B."/>
        </authorList>
    </citation>
    <scope>NUCLEOTIDE SEQUENCE</scope>
    <source>
        <tissue evidence="10">Whole animals</tissue>
    </source>
</reference>
<evidence type="ECO:0000256" key="4">
    <source>
        <dbReference type="ARBA" id="ARBA00022763"/>
    </source>
</evidence>
<name>T2MDM8_HYDVU</name>
<evidence type="ECO:0000256" key="6">
    <source>
        <dbReference type="ARBA" id="ARBA00023204"/>
    </source>
</evidence>
<dbReference type="InterPro" id="IPR001660">
    <property type="entry name" value="SAM"/>
</dbReference>
<gene>
    <name evidence="10" type="primary">PPFIA1</name>
</gene>
<keyword evidence="6" id="KW-0234">DNA repair</keyword>
<feature type="coiled-coil region" evidence="7">
    <location>
        <begin position="30"/>
        <end position="121"/>
    </location>
</feature>
<dbReference type="InterPro" id="IPR037620">
    <property type="entry name" value="LIP-1_SAM_1"/>
</dbReference>
<dbReference type="OrthoDB" id="2132119at2759"/>
<dbReference type="InterPro" id="IPR029515">
    <property type="entry name" value="Liprin"/>
</dbReference>
<evidence type="ECO:0000259" key="9">
    <source>
        <dbReference type="PROSITE" id="PS50105"/>
    </source>
</evidence>
<proteinExistence type="evidence at transcript level"/>
<feature type="coiled-coil region" evidence="7">
    <location>
        <begin position="1181"/>
        <end position="1208"/>
    </location>
</feature>
<feature type="region of interest" description="Disordered" evidence="8">
    <location>
        <begin position="647"/>
        <end position="673"/>
    </location>
</feature>
<dbReference type="SUPFAM" id="SSF47769">
    <property type="entry name" value="SAM/Pointed domain"/>
    <property type="match status" value="2"/>
</dbReference>
<dbReference type="InterPro" id="IPR010760">
    <property type="entry name" value="DNA-repair_Swi5"/>
</dbReference>
<sequence>MICDIMPTLSEDGDMIGDGSLEDNNFEQLMVNMLDERDKLMETLRDTQDALANMRNSLKEVEFERDTLLQEFDIVLSKEFVNIAKDLFHNKEKLNERNEEIAELKAERNNTKLLLEHLESLVSRHERSLRMTVVKRQAQSSAGVSSEVEVLKALKSLFEHHKALDEKIREKLRMAVEKANSLEEDLVAANQEIDRLQSEKEQLRAFVKKSETNNFADGMTNDNINEIYMEMNDLKYRLEQKKRELDKSVKENKEMQEKFSQLEDQVTTTNRKASFSQENNQKIIKELEEAVVQKNDIENRMMVLEKRYVRSQNELSSAGEELERLRAELFGLQTMLEQKDEKIENLQEQCKFYEMKFSQTVKHVEELPKIQEELENRKAALNAAEERNFTAEEKVQNLQAQLDEITEHLARANECERLTVEHNIKLQSTIDKLMAESNYQLQKQLKERMQSIDDKNNICQQLEKSKSEIEKISKEKSFLTGSKVVTSPTTGLPVAHSRVPAILSPVFRTSSLSAGSKLSSYIPPKDETDNTWQKMNQANVISNVAIALNNKDDLKSLSRIPAIIDDTLESLTSSDAHRLASMLQNQLNAINEELELLQVEHRNTELLTEQIEKRVGSETSSLDGSINSKDSSENKIEDRKLKLNITSDTYSKPDRRNPSDTNDSFGFTRYDPLDTKPLMLKQGRSQEMIADQLSDAPNSLGSDCSDKLKSNSTTHWSSNSFEPDREFDFSSSSSPGSMTNSLESLTRRGGKNKSLRTSIGKIFSTKGKLKPRDLELGQSEDLDSNAEAQRDAETRMKHKLLEDIMASGAPFASWNAPAILAWLELWVKLPEWYIHACRANVKSGSIMSALSDYEIQHEIGVNNPLHRLKLRLAVHEMVNVTLPVSPPTKTSLVYGDMNHFWIASEWLASLGLPQYRYSFIENLVDARMLGHISKKEQTKYLKVIDGFHRNSLDCGTKCLEILNYDRKMLEKRRSDALNEKNDILVWTNARVIKWVSSIGLDEFSQNLCQSGVHGAVIALDEHFDVDMFAYYLQIPSTNEKARKILAKEYSKLIDLCNDLQKYSQSDLVEGDFRRTKSWRKKFKKDKSVKDKSRKVEDNSIKRYSGDAETSYHFSRNAEVTSPTRRLTKSPIIGNKNMNTPISNKAPKSRVSTTPYDRRGSSSACFKPFKSPVSNKSPVEDNRTLVQDIAALRSDIEKVEKEITELKSENYCESELQVYIDRLHEYNEIKDIAQMNIDCYDVESKNKISQYSPHQAEVTQVVVLHPRLYRIQGT</sequence>
<feature type="coiled-coil region" evidence="7">
    <location>
        <begin position="580"/>
        <end position="607"/>
    </location>
</feature>
<feature type="region of interest" description="Disordered" evidence="8">
    <location>
        <begin position="1115"/>
        <end position="1178"/>
    </location>
</feature>
<dbReference type="CDD" id="cd09568">
    <property type="entry name" value="SAM_liprin-alpha1_2_3_4_repeat3"/>
    <property type="match status" value="1"/>
</dbReference>
<dbReference type="SMART" id="SM00454">
    <property type="entry name" value="SAM"/>
    <property type="match status" value="3"/>
</dbReference>
<protein>
    <submittedName>
        <fullName evidence="10">Liprin-alpha-1</fullName>
    </submittedName>
</protein>
<feature type="domain" description="SAM" evidence="9">
    <location>
        <begin position="814"/>
        <end position="880"/>
    </location>
</feature>
<dbReference type="Pfam" id="PF07061">
    <property type="entry name" value="Swi5"/>
    <property type="match status" value="1"/>
</dbReference>
<dbReference type="InterPro" id="IPR037622">
    <property type="entry name" value="LIP-1_SAM_3"/>
</dbReference>
<dbReference type="GO" id="GO:0006281">
    <property type="term" value="P:DNA repair"/>
    <property type="evidence" value="ECO:0007669"/>
    <property type="project" value="UniProtKB-KW"/>
</dbReference>
<feature type="non-terminal residue" evidence="10">
    <location>
        <position position="1"/>
    </location>
</feature>
<dbReference type="PROSITE" id="PS50105">
    <property type="entry name" value="SAM_DOMAIN"/>
    <property type="match status" value="3"/>
</dbReference>
<evidence type="ECO:0000256" key="2">
    <source>
        <dbReference type="ARBA" id="ARBA00008060"/>
    </source>
</evidence>
<accession>T2MDM8</accession>
<feature type="region of interest" description="Disordered" evidence="8">
    <location>
        <begin position="614"/>
        <end position="635"/>
    </location>
</feature>
<evidence type="ECO:0000256" key="7">
    <source>
        <dbReference type="SAM" id="Coils"/>
    </source>
</evidence>
<feature type="coiled-coil region" evidence="7">
    <location>
        <begin position="165"/>
        <end position="415"/>
    </location>
</feature>